<keyword evidence="9" id="KW-1185">Reference proteome</keyword>
<protein>
    <submittedName>
        <fullName evidence="8">DMT family transporter</fullName>
    </submittedName>
</protein>
<dbReference type="Proteomes" id="UP000477782">
    <property type="component" value="Unassembled WGS sequence"/>
</dbReference>
<dbReference type="AlphaFoldDB" id="A0A6M0QTL4"/>
<accession>A0A6M0QTL4</accession>
<sequence length="306" mass="32005">MARAYAALILIGFVWGSNFIFIKMATEVLPPMQVVFLRVVAGFLPLAGYAVWTGAFTRAQLRHLPHFAVMSVLATSFYYYGFVAGGALLPSSVAGLLGGAIPIVTFLTTLVFLRTERPNGLIALGVALGFIGIALTARPWENGATISLRGVAWLLSGVVSVGISFVYARRYLAPLGLAPVALATWQTGLASLTLAAVTDFHGITVILDHPRALWALVLGLGVLGTGLAYLIYYYMVQKLGAVGASGATYLPAVVAVIIGGAVGETIGLPEIVALTLILGGVALIQLGGARARRQSSLRPSDSRLPA</sequence>
<organism evidence="8 9">
    <name type="scientific">Tabrizicola oligotrophica</name>
    <dbReference type="NCBI Taxonomy" id="2710650"/>
    <lineage>
        <taxon>Bacteria</taxon>
        <taxon>Pseudomonadati</taxon>
        <taxon>Pseudomonadota</taxon>
        <taxon>Alphaproteobacteria</taxon>
        <taxon>Rhodobacterales</taxon>
        <taxon>Paracoccaceae</taxon>
        <taxon>Tabrizicola</taxon>
    </lineage>
</organism>
<feature type="transmembrane region" description="Helical" evidence="6">
    <location>
        <begin position="32"/>
        <end position="52"/>
    </location>
</feature>
<feature type="transmembrane region" description="Helical" evidence="6">
    <location>
        <begin position="212"/>
        <end position="232"/>
    </location>
</feature>
<dbReference type="Pfam" id="PF00892">
    <property type="entry name" value="EamA"/>
    <property type="match status" value="2"/>
</dbReference>
<feature type="transmembrane region" description="Helical" evidence="6">
    <location>
        <begin position="146"/>
        <end position="168"/>
    </location>
</feature>
<evidence type="ECO:0000313" key="8">
    <source>
        <dbReference type="EMBL" id="NEY90800.1"/>
    </source>
</evidence>
<evidence type="ECO:0000256" key="3">
    <source>
        <dbReference type="ARBA" id="ARBA00022692"/>
    </source>
</evidence>
<keyword evidence="4 6" id="KW-1133">Transmembrane helix</keyword>
<dbReference type="RefSeq" id="WP_164625610.1">
    <property type="nucleotide sequence ID" value="NZ_JAAIVJ010000005.1"/>
</dbReference>
<keyword evidence="3 6" id="KW-0812">Transmembrane</keyword>
<gene>
    <name evidence="8" type="ORF">G4Z14_10875</name>
</gene>
<dbReference type="InterPro" id="IPR000620">
    <property type="entry name" value="EamA_dom"/>
</dbReference>
<keyword evidence="5 6" id="KW-0472">Membrane</keyword>
<comment type="subcellular location">
    <subcellularLocation>
        <location evidence="1">Membrane</location>
        <topology evidence="1">Multi-pass membrane protein</topology>
    </subcellularLocation>
</comment>
<feature type="domain" description="EamA" evidence="7">
    <location>
        <begin position="149"/>
        <end position="284"/>
    </location>
</feature>
<dbReference type="InterPro" id="IPR037185">
    <property type="entry name" value="EmrE-like"/>
</dbReference>
<evidence type="ECO:0000256" key="5">
    <source>
        <dbReference type="ARBA" id="ARBA00023136"/>
    </source>
</evidence>
<dbReference type="PANTHER" id="PTHR32322:SF2">
    <property type="entry name" value="EAMA DOMAIN-CONTAINING PROTEIN"/>
    <property type="match status" value="1"/>
</dbReference>
<comment type="caution">
    <text evidence="8">The sequence shown here is derived from an EMBL/GenBank/DDBJ whole genome shotgun (WGS) entry which is preliminary data.</text>
</comment>
<evidence type="ECO:0000313" key="9">
    <source>
        <dbReference type="Proteomes" id="UP000477782"/>
    </source>
</evidence>
<evidence type="ECO:0000256" key="6">
    <source>
        <dbReference type="SAM" id="Phobius"/>
    </source>
</evidence>
<feature type="transmembrane region" description="Helical" evidence="6">
    <location>
        <begin position="120"/>
        <end position="140"/>
    </location>
</feature>
<dbReference type="SUPFAM" id="SSF103481">
    <property type="entry name" value="Multidrug resistance efflux transporter EmrE"/>
    <property type="match status" value="2"/>
</dbReference>
<evidence type="ECO:0000259" key="7">
    <source>
        <dbReference type="Pfam" id="PF00892"/>
    </source>
</evidence>
<dbReference type="InterPro" id="IPR050638">
    <property type="entry name" value="AA-Vitamin_Transporters"/>
</dbReference>
<feature type="transmembrane region" description="Helical" evidence="6">
    <location>
        <begin position="175"/>
        <end position="197"/>
    </location>
</feature>
<evidence type="ECO:0000256" key="2">
    <source>
        <dbReference type="ARBA" id="ARBA00007362"/>
    </source>
</evidence>
<dbReference type="EMBL" id="JAAIVJ010000005">
    <property type="protein sequence ID" value="NEY90800.1"/>
    <property type="molecule type" value="Genomic_DNA"/>
</dbReference>
<dbReference type="PANTHER" id="PTHR32322">
    <property type="entry name" value="INNER MEMBRANE TRANSPORTER"/>
    <property type="match status" value="1"/>
</dbReference>
<feature type="domain" description="EamA" evidence="7">
    <location>
        <begin position="4"/>
        <end position="136"/>
    </location>
</feature>
<dbReference type="GO" id="GO:0016020">
    <property type="term" value="C:membrane"/>
    <property type="evidence" value="ECO:0007669"/>
    <property type="project" value="UniProtKB-SubCell"/>
</dbReference>
<proteinExistence type="inferred from homology"/>
<feature type="transmembrane region" description="Helical" evidence="6">
    <location>
        <begin position="271"/>
        <end position="289"/>
    </location>
</feature>
<evidence type="ECO:0000256" key="1">
    <source>
        <dbReference type="ARBA" id="ARBA00004141"/>
    </source>
</evidence>
<reference evidence="8 9" key="1">
    <citation type="submission" date="2020-02" db="EMBL/GenBank/DDBJ databases">
        <authorList>
            <person name="Chen W.-M."/>
        </authorList>
    </citation>
    <scope>NUCLEOTIDE SEQUENCE [LARGE SCALE GENOMIC DNA]</scope>
    <source>
        <strain evidence="8 9">KMS-5</strain>
    </source>
</reference>
<name>A0A6M0QTL4_9RHOB</name>
<comment type="similarity">
    <text evidence="2">Belongs to the EamA transporter family.</text>
</comment>
<feature type="transmembrane region" description="Helical" evidence="6">
    <location>
        <begin position="93"/>
        <end position="113"/>
    </location>
</feature>
<feature type="transmembrane region" description="Helical" evidence="6">
    <location>
        <begin position="239"/>
        <end position="259"/>
    </location>
</feature>
<feature type="transmembrane region" description="Helical" evidence="6">
    <location>
        <begin position="64"/>
        <end position="81"/>
    </location>
</feature>
<evidence type="ECO:0000256" key="4">
    <source>
        <dbReference type="ARBA" id="ARBA00022989"/>
    </source>
</evidence>